<protein>
    <submittedName>
        <fullName evidence="1">Lysozyme inhibitor</fullName>
    </submittedName>
</protein>
<proteinExistence type="predicted"/>
<dbReference type="EMBL" id="CP029397">
    <property type="protein sequence ID" value="AWL29004.1"/>
    <property type="molecule type" value="Genomic_DNA"/>
</dbReference>
<gene>
    <name evidence="1" type="ORF">DJ533_10720</name>
</gene>
<evidence type="ECO:0000313" key="1">
    <source>
        <dbReference type="EMBL" id="AWL29004.1"/>
    </source>
</evidence>
<dbReference type="STRING" id="1871111.GCA_001704615_01209"/>
<dbReference type="KEGG" id="adv:DJ533_10720"/>
<name>A0A2S2FDG9_9GAMM</name>
<evidence type="ECO:0000313" key="2">
    <source>
        <dbReference type="Proteomes" id="UP000245977"/>
    </source>
</evidence>
<dbReference type="InterPro" id="IPR036328">
    <property type="entry name" value="MliC_sf"/>
</dbReference>
<dbReference type="SUPFAM" id="SSF141488">
    <property type="entry name" value="YdhA-like"/>
    <property type="match status" value="1"/>
</dbReference>
<keyword evidence="2" id="KW-1185">Reference proteome</keyword>
<organism evidence="1 2">
    <name type="scientific">Acinetobacter defluvii</name>
    <dbReference type="NCBI Taxonomy" id="1871111"/>
    <lineage>
        <taxon>Bacteria</taxon>
        <taxon>Pseudomonadati</taxon>
        <taxon>Pseudomonadota</taxon>
        <taxon>Gammaproteobacteria</taxon>
        <taxon>Moraxellales</taxon>
        <taxon>Moraxellaceae</taxon>
        <taxon>Acinetobacter</taxon>
    </lineage>
</organism>
<dbReference type="OrthoDB" id="6693762at2"/>
<sequence>MKYLISSSLIAIALTLTGCNSSPIQSTKPVESTLSTPAETQVINFVGPMDLTIQLKSSDNFETAEMTDNSGRVIHLKAAVSGSGMRLANDDGVSIHFKNGEGIVEFIKDKSISIIEVKK</sequence>
<accession>A0A2S2FDG9</accession>
<dbReference type="AlphaFoldDB" id="A0A2S2FDG9"/>
<reference evidence="1" key="1">
    <citation type="submission" date="2019-08" db="EMBL/GenBank/DDBJ databases">
        <title>The complete genome of Acinetobacter defluvii strain WCHAD010030.</title>
        <authorList>
            <person name="Hu Y."/>
            <person name="Qin J."/>
            <person name="Feng Y."/>
            <person name="Zong Z."/>
        </authorList>
    </citation>
    <scope>NUCLEOTIDE SEQUENCE</scope>
    <source>
        <strain evidence="1">WCHA30</strain>
    </source>
</reference>
<dbReference type="Proteomes" id="UP000245977">
    <property type="component" value="Chromosome"/>
</dbReference>
<dbReference type="PROSITE" id="PS51257">
    <property type="entry name" value="PROKAR_LIPOPROTEIN"/>
    <property type="match status" value="1"/>
</dbReference>
<dbReference type="RefSeq" id="WP_065995085.1">
    <property type="nucleotide sequence ID" value="NZ_CP029397.2"/>
</dbReference>